<dbReference type="PANTHER" id="PTHR47561">
    <property type="entry name" value="POLYSACCHARIDE DEACETYLASE FAMILY PROTEIN (AFU_ORTHOLOGUE AFUA_6G05030)"/>
    <property type="match status" value="1"/>
</dbReference>
<organism evidence="3 4">
    <name type="scientific">Natronoglomus mannanivorans</name>
    <dbReference type="NCBI Taxonomy" id="2979990"/>
    <lineage>
        <taxon>Archaea</taxon>
        <taxon>Methanobacteriati</taxon>
        <taxon>Methanobacteriota</taxon>
        <taxon>Stenosarchaea group</taxon>
        <taxon>Halobacteria</taxon>
        <taxon>Halobacteriales</taxon>
        <taxon>Natrialbaceae</taxon>
        <taxon>Natronoglomus</taxon>
    </lineage>
</organism>
<feature type="compositionally biased region" description="Basic and acidic residues" evidence="1">
    <location>
        <begin position="272"/>
        <end position="288"/>
    </location>
</feature>
<protein>
    <submittedName>
        <fullName evidence="3">Polysaccharide deacetylase family protein</fullName>
    </submittedName>
</protein>
<gene>
    <name evidence="3" type="ORF">OB960_15565</name>
</gene>
<dbReference type="EMBL" id="JAOPKA010000010">
    <property type="protein sequence ID" value="MCU4742807.1"/>
    <property type="molecule type" value="Genomic_DNA"/>
</dbReference>
<feature type="domain" description="NodB homology" evidence="2">
    <location>
        <begin position="29"/>
        <end position="131"/>
    </location>
</feature>
<dbReference type="InterPro" id="IPR011330">
    <property type="entry name" value="Glyco_hydro/deAcase_b/a-brl"/>
</dbReference>
<proteinExistence type="predicted"/>
<dbReference type="AlphaFoldDB" id="A0AAP3E381"/>
<dbReference type="SUPFAM" id="SSF88713">
    <property type="entry name" value="Glycoside hydrolase/deacetylase"/>
    <property type="match status" value="1"/>
</dbReference>
<dbReference type="GO" id="GO:0016810">
    <property type="term" value="F:hydrolase activity, acting on carbon-nitrogen (but not peptide) bonds"/>
    <property type="evidence" value="ECO:0007669"/>
    <property type="project" value="InterPro"/>
</dbReference>
<dbReference type="Pfam" id="PF01522">
    <property type="entry name" value="Polysacc_deac_1"/>
    <property type="match status" value="1"/>
</dbReference>
<dbReference type="GO" id="GO:0005975">
    <property type="term" value="P:carbohydrate metabolic process"/>
    <property type="evidence" value="ECO:0007669"/>
    <property type="project" value="InterPro"/>
</dbReference>
<dbReference type="InterPro" id="IPR002509">
    <property type="entry name" value="NODB_dom"/>
</dbReference>
<reference evidence="3" key="1">
    <citation type="submission" date="2022-09" db="EMBL/GenBank/DDBJ databases">
        <title>Enrichment on poylsaccharides allowed isolation of novel metabolic and taxonomic groups of Haloarchaea.</title>
        <authorList>
            <person name="Sorokin D.Y."/>
            <person name="Elcheninov A.G."/>
            <person name="Khizhniak T.V."/>
            <person name="Kolganova T.V."/>
            <person name="Kublanov I.V."/>
        </authorList>
    </citation>
    <scope>NUCLEOTIDE SEQUENCE</scope>
    <source>
        <strain evidence="3">AArc-xg1-1</strain>
    </source>
</reference>
<evidence type="ECO:0000313" key="4">
    <source>
        <dbReference type="Proteomes" id="UP001321018"/>
    </source>
</evidence>
<comment type="caution">
    <text evidence="3">The sequence shown here is derived from an EMBL/GenBank/DDBJ whole genome shotgun (WGS) entry which is preliminary data.</text>
</comment>
<dbReference type="Gene3D" id="3.20.20.370">
    <property type="entry name" value="Glycoside hydrolase/deacetylase"/>
    <property type="match status" value="1"/>
</dbReference>
<evidence type="ECO:0000256" key="1">
    <source>
        <dbReference type="SAM" id="MobiDB-lite"/>
    </source>
</evidence>
<evidence type="ECO:0000313" key="3">
    <source>
        <dbReference type="EMBL" id="MCU4742807.1"/>
    </source>
</evidence>
<evidence type="ECO:0000259" key="2">
    <source>
        <dbReference type="Pfam" id="PF01522"/>
    </source>
</evidence>
<sequence>MTDEKLACVTLDLENDWYFDEDGYDHLTFEYIDDYIKMIQELDIPITFFAVGKTIERFPDVIDKLDEQLDCEFHLHSYQHDTSKSYDFRTEIQNGKKAFESHFGYEPAGYRAPQGNIEPHEFKILEDEGFQFDSSVFPSYRPGIYSNLDKPLSPYQPGEVEELVEIPIAATPRTRIPICQSYLKLLGRPYHTYLKYAPLPDPLVFNTHLQDFYQTDSHNQLDQPKQSIMKRNLNRSVNIFSMIIEQFQNRRYSFEKMTDIGEVPTENSSESPIDKPKEDSQLVDKESDQADTSINSD</sequence>
<feature type="region of interest" description="Disordered" evidence="1">
    <location>
        <begin position="259"/>
        <end position="297"/>
    </location>
</feature>
<dbReference type="PANTHER" id="PTHR47561:SF1">
    <property type="entry name" value="POLYSACCHARIDE DEACETYLASE FAMILY PROTEIN (AFU_ORTHOLOGUE AFUA_6G05030)"/>
    <property type="match status" value="1"/>
</dbReference>
<dbReference type="Proteomes" id="UP001321018">
    <property type="component" value="Unassembled WGS sequence"/>
</dbReference>
<accession>A0AAP3E381</accession>
<dbReference type="RefSeq" id="WP_338004623.1">
    <property type="nucleotide sequence ID" value="NZ_JAOPKA010000010.1"/>
</dbReference>
<name>A0AAP3E381_9EURY</name>